<comment type="caution">
    <text evidence="2">The sequence shown here is derived from an EMBL/GenBank/DDBJ whole genome shotgun (WGS) entry which is preliminary data.</text>
</comment>
<proteinExistence type="predicted"/>
<reference evidence="2 3" key="1">
    <citation type="submission" date="2024-07" db="EMBL/GenBank/DDBJ databases">
        <title>Chromosome-level genome assembly of the water stick insect Ranatra chinensis (Heteroptera: Nepidae).</title>
        <authorList>
            <person name="Liu X."/>
        </authorList>
    </citation>
    <scope>NUCLEOTIDE SEQUENCE [LARGE SCALE GENOMIC DNA]</scope>
    <source>
        <strain evidence="2">Cailab_2021Rc</strain>
        <tissue evidence="2">Muscle</tissue>
    </source>
</reference>
<evidence type="ECO:0000313" key="3">
    <source>
        <dbReference type="Proteomes" id="UP001558652"/>
    </source>
</evidence>
<dbReference type="EMBL" id="JBFDAA010000016">
    <property type="protein sequence ID" value="KAL1116979.1"/>
    <property type="molecule type" value="Genomic_DNA"/>
</dbReference>
<name>A0ABD0Y0G9_9HEMI</name>
<gene>
    <name evidence="2" type="ORF">AAG570_004307</name>
</gene>
<dbReference type="Proteomes" id="UP001558652">
    <property type="component" value="Unassembled WGS sequence"/>
</dbReference>
<keyword evidence="3" id="KW-1185">Reference proteome</keyword>
<sequence length="718" mass="81087">MSEGLQDIQSQKGLKFHSKLENDSYPIRATVESKADSDFVQLITFTNDTVSSAIYEIWRLYDCRQVILMLHHKKVTTHVQMGCTVTHPQLLNAKDGVRRPKHVREVHQGGACGSSTPADSVRSTYRRCEIRSVIKFLTLRRESGDEIHRRLVETCGNATSAYFQGLFRILVEYAPFHLKRLHCLLHLLIVGKIFPNQEFFQFGEKLVGISRPLVTLPAGDYRDTTLRVDREVNVFYVGVAGSERNGISSGGLGGRVEDTRDVSCLEWDDLNFEPLRNLACESVDISVESETFQGAPRIVCSVLDCKVWMPSQYSIDTPRSDMNYGSTGVTPHSVILSFVIPKFRIELLKSGMDGFSYIEKTKVNTDCLIGNIVVSCFVFSKMFRRLDAISSHSGYRLFVPSCTLIHPQSPKRVRKAGDDEIGEAVWVVAHDSTVMINEVRARDDRPRSETAGSQLEWNRAGDEGPPSETLPWGSTLLGPNYHSATLEALFEHFIRSLPSTELASTSLTSLYARREPGAPVFYILLEYAPLHLRKPLLFPLHLLIVGKAFSTQESFQFGEKALVLWNINLLPTTQSIPYATDAHYSTAIKRVGVDRMKDRQSKTASDFHNFTKLKDFLSGKRSSNDAEAEKWLSEVERSVFYEFIKKLVPKLKKTSTYFGACPENLVRTRSRLIVIFSGAVQVVAHDTTEVINELRARADRTRKIFLLLLQILKINQLH</sequence>
<accession>A0ABD0Y0G9</accession>
<feature type="region of interest" description="Disordered" evidence="1">
    <location>
        <begin position="440"/>
        <end position="468"/>
    </location>
</feature>
<dbReference type="AlphaFoldDB" id="A0ABD0Y0G9"/>
<organism evidence="2 3">
    <name type="scientific">Ranatra chinensis</name>
    <dbReference type="NCBI Taxonomy" id="642074"/>
    <lineage>
        <taxon>Eukaryota</taxon>
        <taxon>Metazoa</taxon>
        <taxon>Ecdysozoa</taxon>
        <taxon>Arthropoda</taxon>
        <taxon>Hexapoda</taxon>
        <taxon>Insecta</taxon>
        <taxon>Pterygota</taxon>
        <taxon>Neoptera</taxon>
        <taxon>Paraneoptera</taxon>
        <taxon>Hemiptera</taxon>
        <taxon>Heteroptera</taxon>
        <taxon>Panheteroptera</taxon>
        <taxon>Nepomorpha</taxon>
        <taxon>Nepidae</taxon>
        <taxon>Ranatrinae</taxon>
        <taxon>Ranatra</taxon>
    </lineage>
</organism>
<evidence type="ECO:0000313" key="2">
    <source>
        <dbReference type="EMBL" id="KAL1116979.1"/>
    </source>
</evidence>
<protein>
    <submittedName>
        <fullName evidence="2">Uncharacterized protein</fullName>
    </submittedName>
</protein>
<evidence type="ECO:0000256" key="1">
    <source>
        <dbReference type="SAM" id="MobiDB-lite"/>
    </source>
</evidence>